<gene>
    <name evidence="2" type="ORF">IAB60_06545</name>
</gene>
<dbReference type="InterPro" id="IPR000182">
    <property type="entry name" value="GNAT_dom"/>
</dbReference>
<feature type="domain" description="N-acetyltransferase" evidence="1">
    <location>
        <begin position="1"/>
        <end position="161"/>
    </location>
</feature>
<dbReference type="EMBL" id="DVKS01000110">
    <property type="protein sequence ID" value="HIT41742.1"/>
    <property type="molecule type" value="Genomic_DNA"/>
</dbReference>
<reference evidence="2" key="2">
    <citation type="journal article" date="2021" name="PeerJ">
        <title>Extensive microbial diversity within the chicken gut microbiome revealed by metagenomics and culture.</title>
        <authorList>
            <person name="Gilroy R."/>
            <person name="Ravi A."/>
            <person name="Getino M."/>
            <person name="Pursley I."/>
            <person name="Horton D.L."/>
            <person name="Alikhan N.F."/>
            <person name="Baker D."/>
            <person name="Gharbi K."/>
            <person name="Hall N."/>
            <person name="Watson M."/>
            <person name="Adriaenssens E.M."/>
            <person name="Foster-Nyarko E."/>
            <person name="Jarju S."/>
            <person name="Secka A."/>
            <person name="Antonio M."/>
            <person name="Oren A."/>
            <person name="Chaudhuri R.R."/>
            <person name="La Ragione R."/>
            <person name="Hildebrand F."/>
            <person name="Pallen M.J."/>
        </authorList>
    </citation>
    <scope>NUCLEOTIDE SEQUENCE</scope>
    <source>
        <strain evidence="2">CHK123-3438</strain>
    </source>
</reference>
<dbReference type="PROSITE" id="PS51186">
    <property type="entry name" value="GNAT"/>
    <property type="match status" value="1"/>
</dbReference>
<dbReference type="Proteomes" id="UP000886860">
    <property type="component" value="Unassembled WGS sequence"/>
</dbReference>
<protein>
    <submittedName>
        <fullName evidence="2">GNAT family N-acetyltransferase</fullName>
    </submittedName>
</protein>
<name>A0A9D1KGN2_9FIRM</name>
<proteinExistence type="predicted"/>
<dbReference type="AlphaFoldDB" id="A0A9D1KGN2"/>
<dbReference type="PANTHER" id="PTHR43451:SF1">
    <property type="entry name" value="ACETYLTRANSFERASE"/>
    <property type="match status" value="1"/>
</dbReference>
<comment type="caution">
    <text evidence="2">The sequence shown here is derived from an EMBL/GenBank/DDBJ whole genome shotgun (WGS) entry which is preliminary data.</text>
</comment>
<organism evidence="2 3">
    <name type="scientific">Candidatus Caccovicinus merdipullorum</name>
    <dbReference type="NCBI Taxonomy" id="2840724"/>
    <lineage>
        <taxon>Bacteria</taxon>
        <taxon>Bacillati</taxon>
        <taxon>Bacillota</taxon>
        <taxon>Clostridia</taxon>
        <taxon>Eubacteriales</taxon>
        <taxon>Candidatus Caccovicinus</taxon>
    </lineage>
</organism>
<evidence type="ECO:0000313" key="2">
    <source>
        <dbReference type="EMBL" id="HIT41742.1"/>
    </source>
</evidence>
<dbReference type="SUPFAM" id="SSF55729">
    <property type="entry name" value="Acyl-CoA N-acyltransferases (Nat)"/>
    <property type="match status" value="1"/>
</dbReference>
<dbReference type="PANTHER" id="PTHR43451">
    <property type="entry name" value="ACETYLTRANSFERASE (GNAT) FAMILY PROTEIN"/>
    <property type="match status" value="1"/>
</dbReference>
<dbReference type="InterPro" id="IPR016181">
    <property type="entry name" value="Acyl_CoA_acyltransferase"/>
</dbReference>
<sequence length="173" mass="19645">MEIRKYKSEDCAAMADLFYETVHTVNARDYTPAQLDAWAWGDVDLDAWDRSFREHITVVAEEEGKIIGFGDMDGSGYLDRLYVHKDFQGRGIASAICDTLESVVEENQKEAGDTAKNCFITHASITARPFFEKRGYRVIQEQLVERRGEKLKNFVMEKAFFAGGKEAEQKGSL</sequence>
<evidence type="ECO:0000259" key="1">
    <source>
        <dbReference type="PROSITE" id="PS51186"/>
    </source>
</evidence>
<dbReference type="Gene3D" id="3.40.630.30">
    <property type="match status" value="1"/>
</dbReference>
<accession>A0A9D1KGN2</accession>
<evidence type="ECO:0000313" key="3">
    <source>
        <dbReference type="Proteomes" id="UP000886860"/>
    </source>
</evidence>
<reference evidence="2" key="1">
    <citation type="submission" date="2020-10" db="EMBL/GenBank/DDBJ databases">
        <authorList>
            <person name="Gilroy R."/>
        </authorList>
    </citation>
    <scope>NUCLEOTIDE SEQUENCE</scope>
    <source>
        <strain evidence="2">CHK123-3438</strain>
    </source>
</reference>
<dbReference type="GO" id="GO:0016747">
    <property type="term" value="F:acyltransferase activity, transferring groups other than amino-acyl groups"/>
    <property type="evidence" value="ECO:0007669"/>
    <property type="project" value="InterPro"/>
</dbReference>
<dbReference type="CDD" id="cd04301">
    <property type="entry name" value="NAT_SF"/>
    <property type="match status" value="1"/>
</dbReference>
<dbReference type="Pfam" id="PF13673">
    <property type="entry name" value="Acetyltransf_10"/>
    <property type="match status" value="1"/>
</dbReference>
<dbReference type="InterPro" id="IPR052564">
    <property type="entry name" value="N-acetyltrans/Recomb-assoc"/>
</dbReference>